<feature type="transmembrane region" description="Helical" evidence="1">
    <location>
        <begin position="375"/>
        <end position="396"/>
    </location>
</feature>
<feature type="chain" id="PRO_5047368757" description="Gustatory receptor" evidence="2">
    <location>
        <begin position="19"/>
        <end position="397"/>
    </location>
</feature>
<feature type="signal peptide" evidence="2">
    <location>
        <begin position="1"/>
        <end position="18"/>
    </location>
</feature>
<feature type="transmembrane region" description="Helical" evidence="1">
    <location>
        <begin position="281"/>
        <end position="306"/>
    </location>
</feature>
<keyword evidence="1" id="KW-0472">Membrane</keyword>
<feature type="transmembrane region" description="Helical" evidence="1">
    <location>
        <begin position="249"/>
        <end position="269"/>
    </location>
</feature>
<keyword evidence="1" id="KW-1133">Transmembrane helix</keyword>
<reference evidence="3 4" key="1">
    <citation type="journal article" date="2024" name="Commun. Biol.">
        <title>Comparative genomic analysis of thermophilic fungi reveals convergent evolutionary adaptations and gene losses.</title>
        <authorList>
            <person name="Steindorff A.S."/>
            <person name="Aguilar-Pontes M.V."/>
            <person name="Robinson A.J."/>
            <person name="Andreopoulos B."/>
            <person name="LaButti K."/>
            <person name="Kuo A."/>
            <person name="Mondo S."/>
            <person name="Riley R."/>
            <person name="Otillar R."/>
            <person name="Haridas S."/>
            <person name="Lipzen A."/>
            <person name="Grimwood J."/>
            <person name="Schmutz J."/>
            <person name="Clum A."/>
            <person name="Reid I.D."/>
            <person name="Moisan M.C."/>
            <person name="Butler G."/>
            <person name="Nguyen T.T.M."/>
            <person name="Dewar K."/>
            <person name="Conant G."/>
            <person name="Drula E."/>
            <person name="Henrissat B."/>
            <person name="Hansel C."/>
            <person name="Singer S."/>
            <person name="Hutchinson M.I."/>
            <person name="de Vries R.P."/>
            <person name="Natvig D.O."/>
            <person name="Powell A.J."/>
            <person name="Tsang A."/>
            <person name="Grigoriev I.V."/>
        </authorList>
    </citation>
    <scope>NUCLEOTIDE SEQUENCE [LARGE SCALE GENOMIC DNA]</scope>
    <source>
        <strain evidence="3 4">CBS 494.80</strain>
    </source>
</reference>
<accession>A0ABR4CL45</accession>
<protein>
    <recommendedName>
        <fullName evidence="5">Gustatory receptor</fullName>
    </recommendedName>
</protein>
<gene>
    <name evidence="3" type="ORF">VTL71DRAFT_14663</name>
</gene>
<organism evidence="3 4">
    <name type="scientific">Oculimacula yallundae</name>
    <dbReference type="NCBI Taxonomy" id="86028"/>
    <lineage>
        <taxon>Eukaryota</taxon>
        <taxon>Fungi</taxon>
        <taxon>Dikarya</taxon>
        <taxon>Ascomycota</taxon>
        <taxon>Pezizomycotina</taxon>
        <taxon>Leotiomycetes</taxon>
        <taxon>Helotiales</taxon>
        <taxon>Ploettnerulaceae</taxon>
        <taxon>Oculimacula</taxon>
    </lineage>
</organism>
<keyword evidence="4" id="KW-1185">Reference proteome</keyword>
<dbReference type="Proteomes" id="UP001595075">
    <property type="component" value="Unassembled WGS sequence"/>
</dbReference>
<dbReference type="EMBL" id="JAZHXI010000007">
    <property type="protein sequence ID" value="KAL2069983.1"/>
    <property type="molecule type" value="Genomic_DNA"/>
</dbReference>
<evidence type="ECO:0008006" key="5">
    <source>
        <dbReference type="Google" id="ProtNLM"/>
    </source>
</evidence>
<comment type="caution">
    <text evidence="3">The sequence shown here is derived from an EMBL/GenBank/DDBJ whole genome shotgun (WGS) entry which is preliminary data.</text>
</comment>
<feature type="transmembrane region" description="Helical" evidence="1">
    <location>
        <begin position="91"/>
        <end position="109"/>
    </location>
</feature>
<evidence type="ECO:0000313" key="3">
    <source>
        <dbReference type="EMBL" id="KAL2069983.1"/>
    </source>
</evidence>
<name>A0ABR4CL45_9HELO</name>
<keyword evidence="1" id="KW-0812">Transmembrane</keyword>
<keyword evidence="2" id="KW-0732">Signal</keyword>
<sequence length="397" mass="43808">MRYLTSLILFTYLTVCAAVNNHVDFDQACWAIRNESVALNQSLANDTSSRCASQYALFPNDPALPVTVPLPECLARWPGWQMSQVSQLSQWVGPLVGFLLPALVFVLTIPRNYRMPRGERLFDKNIFLSVLWLVAAFGLMILDIISWIIAVFGLAGLMMVGAIDESLKDWMILKEIEKEVLKGARGRFNRRQAAYTIALTLIGTFLPRVDVRKQPGDDLVDKVIAGLCDAKVEDAQRDLHLLLDHQSSYGIQIGAPVVFYLGAYGYALFDASSKLGDNDTAHAIAFGLWYGIVVLTATTCCCVLGMTRAATLEAIFGRVQNSQTPSKFALSDSPYHTVALWFRGDCVRSWTKDAIVGPMAPSIPSIERILNSRTIRLYACILTICGITTVCALATLQ</sequence>
<proteinExistence type="predicted"/>
<evidence type="ECO:0000313" key="4">
    <source>
        <dbReference type="Proteomes" id="UP001595075"/>
    </source>
</evidence>
<evidence type="ECO:0000256" key="1">
    <source>
        <dbReference type="SAM" id="Phobius"/>
    </source>
</evidence>
<evidence type="ECO:0000256" key="2">
    <source>
        <dbReference type="SAM" id="SignalP"/>
    </source>
</evidence>